<dbReference type="RefSeq" id="WP_123118658.1">
    <property type="nucleotide sequence ID" value="NZ_RJJR01000001.1"/>
</dbReference>
<proteinExistence type="predicted"/>
<keyword evidence="2" id="KW-1185">Reference proteome</keyword>
<dbReference type="EMBL" id="RJJR01000001">
    <property type="protein sequence ID" value="RNI39767.1"/>
    <property type="molecule type" value="Genomic_DNA"/>
</dbReference>
<dbReference type="Proteomes" id="UP000267223">
    <property type="component" value="Unassembled WGS sequence"/>
</dbReference>
<dbReference type="OrthoDB" id="669100at2"/>
<comment type="caution">
    <text evidence="1">The sequence shown here is derived from an EMBL/GenBank/DDBJ whole genome shotgun (WGS) entry which is preliminary data.</text>
</comment>
<evidence type="ECO:0000313" key="1">
    <source>
        <dbReference type="EMBL" id="RNI39767.1"/>
    </source>
</evidence>
<reference evidence="1 2" key="1">
    <citation type="submission" date="2018-11" db="EMBL/GenBank/DDBJ databases">
        <title>Draft genome sequence of Ferruginibacter sp. BO-59.</title>
        <authorList>
            <person name="Im W.T."/>
        </authorList>
    </citation>
    <scope>NUCLEOTIDE SEQUENCE [LARGE SCALE GENOMIC DNA]</scope>
    <source>
        <strain evidence="1 2">BO-59</strain>
    </source>
</reference>
<evidence type="ECO:0000313" key="2">
    <source>
        <dbReference type="Proteomes" id="UP000267223"/>
    </source>
</evidence>
<protein>
    <recommendedName>
        <fullName evidence="3">DUF1440 domain-containing protein</fullName>
    </recommendedName>
</protein>
<dbReference type="AlphaFoldDB" id="A0A3M9NR27"/>
<gene>
    <name evidence="1" type="ORF">EFY79_00210</name>
</gene>
<evidence type="ECO:0008006" key="3">
    <source>
        <dbReference type="Google" id="ProtNLM"/>
    </source>
</evidence>
<accession>A0A3M9NR27</accession>
<name>A0A3M9NR27_9BACT</name>
<sequence>MKSNHEFSKHVGAFGSALGKGLIAGLVGTAAITLSQTIERKITGKPTSFAPGDAASKALDIEASKMEARKKFSDEVNWVYGTSWGSARVILSLFGIKGFPATAIHWVAIFYTAITIEPDFEVAPPINEWSKKDLAMFALHHVIYATTAGFVFDAINDTKSDLTED</sequence>
<organism evidence="1 2">
    <name type="scientific">Hanamia caeni</name>
    <dbReference type="NCBI Taxonomy" id="2294116"/>
    <lineage>
        <taxon>Bacteria</taxon>
        <taxon>Pseudomonadati</taxon>
        <taxon>Bacteroidota</taxon>
        <taxon>Chitinophagia</taxon>
        <taxon>Chitinophagales</taxon>
        <taxon>Chitinophagaceae</taxon>
        <taxon>Hanamia</taxon>
    </lineage>
</organism>